<dbReference type="Proteomes" id="UP000562124">
    <property type="component" value="Unassembled WGS sequence"/>
</dbReference>
<protein>
    <submittedName>
        <fullName evidence="1">Uncharacterized protein</fullName>
    </submittedName>
</protein>
<dbReference type="AlphaFoldDB" id="A0A7Y0LV74"/>
<reference evidence="1 2" key="1">
    <citation type="submission" date="2020-04" db="EMBL/GenBank/DDBJ databases">
        <title>Sequencing and Assembly of C. fimi.</title>
        <authorList>
            <person name="Ramsey A.R."/>
        </authorList>
    </citation>
    <scope>NUCLEOTIDE SEQUENCE [LARGE SCALE GENOMIC DNA]</scope>
    <source>
        <strain evidence="1 2">SB</strain>
    </source>
</reference>
<organism evidence="1 2">
    <name type="scientific">Cellulomonas fimi</name>
    <dbReference type="NCBI Taxonomy" id="1708"/>
    <lineage>
        <taxon>Bacteria</taxon>
        <taxon>Bacillati</taxon>
        <taxon>Actinomycetota</taxon>
        <taxon>Actinomycetes</taxon>
        <taxon>Micrococcales</taxon>
        <taxon>Cellulomonadaceae</taxon>
        <taxon>Cellulomonas</taxon>
    </lineage>
</organism>
<keyword evidence="2" id="KW-1185">Reference proteome</keyword>
<comment type="caution">
    <text evidence="1">The sequence shown here is derived from an EMBL/GenBank/DDBJ whole genome shotgun (WGS) entry which is preliminary data.</text>
</comment>
<dbReference type="RefSeq" id="WP_169322735.1">
    <property type="nucleotide sequence ID" value="NZ_JABCJJ010000001.1"/>
</dbReference>
<sequence length="47" mass="5083">MLAEHARLAAGGGIDLDGESQQIPVAPLMFALRHADGNWIWVVSPRD</sequence>
<evidence type="ECO:0000313" key="1">
    <source>
        <dbReference type="EMBL" id="NMR18822.1"/>
    </source>
</evidence>
<evidence type="ECO:0000313" key="2">
    <source>
        <dbReference type="Proteomes" id="UP000562124"/>
    </source>
</evidence>
<accession>A0A7Y0LV74</accession>
<proteinExistence type="predicted"/>
<gene>
    <name evidence="1" type="ORF">HIR71_01030</name>
</gene>
<name>A0A7Y0LV74_CELFI</name>
<dbReference type="EMBL" id="JABCJJ010000001">
    <property type="protein sequence ID" value="NMR18822.1"/>
    <property type="molecule type" value="Genomic_DNA"/>
</dbReference>